<evidence type="ECO:0000313" key="12">
    <source>
        <dbReference type="Proteomes" id="UP000245368"/>
    </source>
</evidence>
<dbReference type="InterPro" id="IPR050093">
    <property type="entry name" value="ABC_SmlMolc_Importer"/>
</dbReference>
<dbReference type="Pfam" id="PF00005">
    <property type="entry name" value="ABC_tran"/>
    <property type="match status" value="1"/>
</dbReference>
<keyword evidence="1" id="KW-0813">Transport</keyword>
<dbReference type="KEGG" id="dez:DKM44_05185"/>
<evidence type="ECO:0000256" key="5">
    <source>
        <dbReference type="ARBA" id="ARBA00022840"/>
    </source>
</evidence>
<keyword evidence="7" id="KW-0406">Ion transport</keyword>
<evidence type="ECO:0000256" key="2">
    <source>
        <dbReference type="ARBA" id="ARBA00022475"/>
    </source>
</evidence>
<dbReference type="AlphaFoldDB" id="A0A2Z3JCD4"/>
<keyword evidence="4" id="KW-0547">Nucleotide-binding</keyword>
<dbReference type="GO" id="GO:0005524">
    <property type="term" value="F:ATP binding"/>
    <property type="evidence" value="ECO:0007669"/>
    <property type="project" value="UniProtKB-KW"/>
</dbReference>
<dbReference type="EMBL" id="CP029494">
    <property type="protein sequence ID" value="AWN22702.1"/>
    <property type="molecule type" value="Genomic_DNA"/>
</dbReference>
<evidence type="ECO:0000256" key="8">
    <source>
        <dbReference type="ARBA" id="ARBA00023136"/>
    </source>
</evidence>
<reference evidence="11 12" key="1">
    <citation type="submission" date="2018-05" db="EMBL/GenBank/DDBJ databases">
        <title>Complete Genome Sequence of Deinococcus sp. strain 17bor-2.</title>
        <authorList>
            <person name="Srinivasan S."/>
        </authorList>
    </citation>
    <scope>NUCLEOTIDE SEQUENCE [LARGE SCALE GENOMIC DNA]</scope>
    <source>
        <strain evidence="11 12">17bor-2</strain>
    </source>
</reference>
<name>A0A2Z3JCD4_9DEIO</name>
<dbReference type="InterPro" id="IPR027417">
    <property type="entry name" value="P-loop_NTPase"/>
</dbReference>
<evidence type="ECO:0000256" key="9">
    <source>
        <dbReference type="SAM" id="MobiDB-lite"/>
    </source>
</evidence>
<dbReference type="InterPro" id="IPR017871">
    <property type="entry name" value="ABC_transporter-like_CS"/>
</dbReference>
<feature type="compositionally biased region" description="Basic and acidic residues" evidence="9">
    <location>
        <begin position="323"/>
        <end position="333"/>
    </location>
</feature>
<dbReference type="FunFam" id="3.40.50.300:FF:000425">
    <property type="entry name" value="Probable ABC transporter, ATP-binding subunit"/>
    <property type="match status" value="1"/>
</dbReference>
<accession>A0A2Z3JCD4</accession>
<feature type="region of interest" description="Disordered" evidence="9">
    <location>
        <begin position="322"/>
        <end position="348"/>
    </location>
</feature>
<keyword evidence="8" id="KW-0472">Membrane</keyword>
<evidence type="ECO:0000313" key="11">
    <source>
        <dbReference type="EMBL" id="AWN22702.1"/>
    </source>
</evidence>
<dbReference type="SUPFAM" id="SSF52540">
    <property type="entry name" value="P-loop containing nucleoside triphosphate hydrolases"/>
    <property type="match status" value="1"/>
</dbReference>
<dbReference type="CDD" id="cd03259">
    <property type="entry name" value="ABC_Carb_Solutes_like"/>
    <property type="match status" value="1"/>
</dbReference>
<dbReference type="InterPro" id="IPR015853">
    <property type="entry name" value="ABC_transpr_FbpC"/>
</dbReference>
<dbReference type="PROSITE" id="PS50893">
    <property type="entry name" value="ABC_TRANSPORTER_2"/>
    <property type="match status" value="1"/>
</dbReference>
<keyword evidence="6" id="KW-0408">Iron</keyword>
<dbReference type="PROSITE" id="PS00211">
    <property type="entry name" value="ABC_TRANSPORTER_1"/>
    <property type="match status" value="1"/>
</dbReference>
<dbReference type="Proteomes" id="UP000245368">
    <property type="component" value="Chromosome"/>
</dbReference>
<protein>
    <submittedName>
        <fullName evidence="11">ABC transporter ATP-binding protein</fullName>
    </submittedName>
</protein>
<evidence type="ECO:0000256" key="6">
    <source>
        <dbReference type="ARBA" id="ARBA00023004"/>
    </source>
</evidence>
<dbReference type="SMART" id="SM00382">
    <property type="entry name" value="AAA"/>
    <property type="match status" value="1"/>
</dbReference>
<proteinExistence type="predicted"/>
<gene>
    <name evidence="11" type="ORF">DKM44_05185</name>
</gene>
<keyword evidence="5 11" id="KW-0067">ATP-binding</keyword>
<dbReference type="InterPro" id="IPR003593">
    <property type="entry name" value="AAA+_ATPase"/>
</dbReference>
<evidence type="ECO:0000256" key="1">
    <source>
        <dbReference type="ARBA" id="ARBA00022448"/>
    </source>
</evidence>
<keyword evidence="3" id="KW-0410">Iron transport</keyword>
<dbReference type="InterPro" id="IPR003439">
    <property type="entry name" value="ABC_transporter-like_ATP-bd"/>
</dbReference>
<keyword evidence="2" id="KW-1003">Cell membrane</keyword>
<evidence type="ECO:0000256" key="7">
    <source>
        <dbReference type="ARBA" id="ARBA00023065"/>
    </source>
</evidence>
<dbReference type="GO" id="GO:0016887">
    <property type="term" value="F:ATP hydrolysis activity"/>
    <property type="evidence" value="ECO:0007669"/>
    <property type="project" value="InterPro"/>
</dbReference>
<evidence type="ECO:0000259" key="10">
    <source>
        <dbReference type="PROSITE" id="PS50893"/>
    </source>
</evidence>
<feature type="domain" description="ABC transporter" evidence="10">
    <location>
        <begin position="15"/>
        <end position="245"/>
    </location>
</feature>
<dbReference type="PANTHER" id="PTHR42781">
    <property type="entry name" value="SPERMIDINE/PUTRESCINE IMPORT ATP-BINDING PROTEIN POTA"/>
    <property type="match status" value="1"/>
</dbReference>
<evidence type="ECO:0000256" key="4">
    <source>
        <dbReference type="ARBA" id="ARBA00022741"/>
    </source>
</evidence>
<dbReference type="GO" id="GO:0015408">
    <property type="term" value="F:ABC-type ferric iron transporter activity"/>
    <property type="evidence" value="ECO:0007669"/>
    <property type="project" value="InterPro"/>
</dbReference>
<organism evidence="11 12">
    <name type="scientific">Deinococcus irradiatisoli</name>
    <dbReference type="NCBI Taxonomy" id="2202254"/>
    <lineage>
        <taxon>Bacteria</taxon>
        <taxon>Thermotogati</taxon>
        <taxon>Deinococcota</taxon>
        <taxon>Deinococci</taxon>
        <taxon>Deinococcales</taxon>
        <taxon>Deinococcaceae</taxon>
        <taxon>Deinococcus</taxon>
    </lineage>
</organism>
<dbReference type="PANTHER" id="PTHR42781:SF4">
    <property type="entry name" value="SPERMIDINE_PUTRESCINE IMPORT ATP-BINDING PROTEIN POTA"/>
    <property type="match status" value="1"/>
</dbReference>
<dbReference type="OrthoDB" id="9790614at2"/>
<dbReference type="RefSeq" id="WP_109825986.1">
    <property type="nucleotide sequence ID" value="NZ_CP029494.1"/>
</dbReference>
<keyword evidence="12" id="KW-1185">Reference proteome</keyword>
<sequence>MTDRAIPGSSPPLALQTRDLGRQYGPVIAAEGVNLSVAPGETLALLGPSGSGKSTVLRLIAGLERPDAGQVMVSGREVTSLPPEARHLGLVFQDYALFPHLNVLGNVAYGPRRRGAARIQAEQQAREALQLVGLEALERRRTSELSGGQQQRVALARALAPGPPLLLLDEPLSNLDEQLRARLREDLRSLFGRLGTAVVIVTHDQREALALADRVALMRAGRVVQLGAAAEVFAAPVSAWAAEFLGQPNVFALPGQPGRAVMVPEQAVRLGEGPRWPVISRQRSERGQTLKVAHPLGDLTLHLSAREAAAFSGPELALDLDDAGLRELPDDRQQGGGQGTGPAGLTPL</sequence>
<dbReference type="GO" id="GO:0015697">
    <property type="term" value="P:quaternary ammonium group transport"/>
    <property type="evidence" value="ECO:0007669"/>
    <property type="project" value="UniProtKB-ARBA"/>
</dbReference>
<evidence type="ECO:0000256" key="3">
    <source>
        <dbReference type="ARBA" id="ARBA00022496"/>
    </source>
</evidence>
<dbReference type="Gene3D" id="3.40.50.300">
    <property type="entry name" value="P-loop containing nucleotide triphosphate hydrolases"/>
    <property type="match status" value="1"/>
</dbReference>
<dbReference type="GO" id="GO:0016020">
    <property type="term" value="C:membrane"/>
    <property type="evidence" value="ECO:0007669"/>
    <property type="project" value="InterPro"/>
</dbReference>